<dbReference type="GeneID" id="39849458"/>
<feature type="domain" description="DUF7978" evidence="2">
    <location>
        <begin position="11"/>
        <end position="201"/>
    </location>
</feature>
<dbReference type="Pfam" id="PF25933">
    <property type="entry name" value="DUF7978"/>
    <property type="match status" value="1"/>
</dbReference>
<feature type="transmembrane region" description="Helical" evidence="1">
    <location>
        <begin position="177"/>
        <end position="201"/>
    </location>
</feature>
<dbReference type="KEGG" id="hsn:DV733_16325"/>
<accession>A0A4D6HGC8</accession>
<evidence type="ECO:0000313" key="4">
    <source>
        <dbReference type="Proteomes" id="UP000296706"/>
    </source>
</evidence>
<gene>
    <name evidence="3" type="ORF">DV733_16325</name>
</gene>
<dbReference type="AlphaFoldDB" id="A0A4D6HGC8"/>
<feature type="transmembrane region" description="Helical" evidence="1">
    <location>
        <begin position="138"/>
        <end position="157"/>
    </location>
</feature>
<evidence type="ECO:0000256" key="1">
    <source>
        <dbReference type="SAM" id="Phobius"/>
    </source>
</evidence>
<evidence type="ECO:0000259" key="2">
    <source>
        <dbReference type="Pfam" id="PF25933"/>
    </source>
</evidence>
<reference evidence="3 4" key="1">
    <citation type="journal article" date="2019" name="Nat. Commun.">
        <title>A new type of DNA phosphorothioation-based antiviral system in archaea.</title>
        <authorList>
            <person name="Xiong L."/>
            <person name="Liu S."/>
            <person name="Chen S."/>
            <person name="Xiao Y."/>
            <person name="Zhu B."/>
            <person name="Gao Y."/>
            <person name="Zhang Y."/>
            <person name="Chen B."/>
            <person name="Luo J."/>
            <person name="Deng Z."/>
            <person name="Chen X."/>
            <person name="Wang L."/>
            <person name="Chen S."/>
        </authorList>
    </citation>
    <scope>NUCLEOTIDE SEQUENCE [LARGE SCALE GENOMIC DNA]</scope>
    <source>
        <strain evidence="3 4">CBA1105</strain>
    </source>
</reference>
<feature type="transmembrane region" description="Helical" evidence="1">
    <location>
        <begin position="106"/>
        <end position="126"/>
    </location>
</feature>
<dbReference type="InterPro" id="IPR058284">
    <property type="entry name" value="DUF7978"/>
</dbReference>
<keyword evidence="4" id="KW-1185">Reference proteome</keyword>
<keyword evidence="1" id="KW-0812">Transmembrane</keyword>
<evidence type="ECO:0000313" key="3">
    <source>
        <dbReference type="EMBL" id="QCC52701.1"/>
    </source>
</evidence>
<keyword evidence="1" id="KW-1133">Transmembrane helix</keyword>
<sequence>MVRDLLSDRVARYGGGTLLGAVTYWISFLLVYVLADVERMRSSFASGLRVGLGAPLSSVGISPPGSLTYAGWIFYEAHFSATTASVSNSFGRLSETDTMGVGPQTYLHLIPPLLLIGAGLLLARLLRDTDTPSTFTGASIAPGYLLMAVAGAFLFTWSQTAQNQFATATISMHPSLLFAVPVMGLLYPVLCGGLGGFLYTLTRIARL</sequence>
<dbReference type="Proteomes" id="UP000296706">
    <property type="component" value="Chromosome"/>
</dbReference>
<protein>
    <recommendedName>
        <fullName evidence="2">DUF7978 domain-containing protein</fullName>
    </recommendedName>
</protein>
<proteinExistence type="predicted"/>
<keyword evidence="1" id="KW-0472">Membrane</keyword>
<organism evidence="3 4">
    <name type="scientific">Halapricum salinum</name>
    <dbReference type="NCBI Taxonomy" id="1457250"/>
    <lineage>
        <taxon>Archaea</taxon>
        <taxon>Methanobacteriati</taxon>
        <taxon>Methanobacteriota</taxon>
        <taxon>Stenosarchaea group</taxon>
        <taxon>Halobacteria</taxon>
        <taxon>Halobacteriales</taxon>
        <taxon>Haloarculaceae</taxon>
        <taxon>Halapricum</taxon>
    </lineage>
</organism>
<dbReference type="RefSeq" id="WP_049993023.1">
    <property type="nucleotide sequence ID" value="NZ_CP031310.1"/>
</dbReference>
<dbReference type="OrthoDB" id="270777at2157"/>
<feature type="transmembrane region" description="Helical" evidence="1">
    <location>
        <begin position="12"/>
        <end position="35"/>
    </location>
</feature>
<dbReference type="EMBL" id="CP031310">
    <property type="protein sequence ID" value="QCC52701.1"/>
    <property type="molecule type" value="Genomic_DNA"/>
</dbReference>
<name>A0A4D6HGC8_9EURY</name>